<dbReference type="SUPFAM" id="SSF46785">
    <property type="entry name" value="Winged helix' DNA-binding domain"/>
    <property type="match status" value="1"/>
</dbReference>
<evidence type="ECO:0000256" key="1">
    <source>
        <dbReference type="ARBA" id="ARBA00004651"/>
    </source>
</evidence>
<dbReference type="STRING" id="1798665.A2942_03695"/>
<dbReference type="GO" id="GO:0005524">
    <property type="term" value="F:ATP binding"/>
    <property type="evidence" value="ECO:0007669"/>
    <property type="project" value="UniProtKB-UniRule"/>
</dbReference>
<dbReference type="InterPro" id="IPR018541">
    <property type="entry name" value="Ftsk_gamma"/>
</dbReference>
<keyword evidence="12" id="KW-0131">Cell cycle</keyword>
<dbReference type="Pfam" id="PF13491">
    <property type="entry name" value="FtsK_4TM"/>
    <property type="match status" value="1"/>
</dbReference>
<evidence type="ECO:0000256" key="6">
    <source>
        <dbReference type="ARBA" id="ARBA00022741"/>
    </source>
</evidence>
<keyword evidence="3" id="KW-1003">Cell membrane</keyword>
<feature type="transmembrane region" description="Helical" evidence="16">
    <location>
        <begin position="43"/>
        <end position="60"/>
    </location>
</feature>
<dbReference type="SMART" id="SM00382">
    <property type="entry name" value="AAA"/>
    <property type="match status" value="1"/>
</dbReference>
<dbReference type="GO" id="GO:0051301">
    <property type="term" value="P:cell division"/>
    <property type="evidence" value="ECO:0007669"/>
    <property type="project" value="UniProtKB-KW"/>
</dbReference>
<reference evidence="18 19" key="1">
    <citation type="journal article" date="2016" name="Nat. Commun.">
        <title>Thousands of microbial genomes shed light on interconnected biogeochemical processes in an aquifer system.</title>
        <authorList>
            <person name="Anantharaman K."/>
            <person name="Brown C.T."/>
            <person name="Hug L.A."/>
            <person name="Sharon I."/>
            <person name="Castelle C.J."/>
            <person name="Probst A.J."/>
            <person name="Thomas B.C."/>
            <person name="Singh A."/>
            <person name="Wilkins M.J."/>
            <person name="Karaoz U."/>
            <person name="Brodie E.L."/>
            <person name="Williams K.H."/>
            <person name="Hubbard S.S."/>
            <person name="Banfield J.F."/>
        </authorList>
    </citation>
    <scope>NUCLEOTIDE SEQUENCE [LARGE SCALE GENOMIC DNA]</scope>
</reference>
<dbReference type="InterPro" id="IPR027417">
    <property type="entry name" value="P-loop_NTPase"/>
</dbReference>
<evidence type="ECO:0000256" key="3">
    <source>
        <dbReference type="ARBA" id="ARBA00022475"/>
    </source>
</evidence>
<dbReference type="InterPro" id="IPR036390">
    <property type="entry name" value="WH_DNA-bd_sf"/>
</dbReference>
<dbReference type="InterPro" id="IPR025199">
    <property type="entry name" value="FtsK_4TM"/>
</dbReference>
<keyword evidence="11 16" id="KW-0472">Membrane</keyword>
<keyword evidence="10" id="KW-0238">DNA-binding</keyword>
<keyword evidence="5 16" id="KW-0812">Transmembrane</keyword>
<evidence type="ECO:0000256" key="2">
    <source>
        <dbReference type="ARBA" id="ARBA00006474"/>
    </source>
</evidence>
<dbReference type="Pfam" id="PF09397">
    <property type="entry name" value="FtsK_gamma"/>
    <property type="match status" value="1"/>
</dbReference>
<keyword evidence="4" id="KW-0132">Cell division</keyword>
<evidence type="ECO:0000256" key="4">
    <source>
        <dbReference type="ARBA" id="ARBA00022618"/>
    </source>
</evidence>
<comment type="subunit">
    <text evidence="13">Homohexamer. Forms a ring that surrounds DNA.</text>
</comment>
<evidence type="ECO:0000259" key="17">
    <source>
        <dbReference type="PROSITE" id="PS50901"/>
    </source>
</evidence>
<feature type="transmembrane region" description="Helical" evidence="16">
    <location>
        <begin position="148"/>
        <end position="174"/>
    </location>
</feature>
<dbReference type="EMBL" id="MHLP01000040">
    <property type="protein sequence ID" value="OGZ11190.1"/>
    <property type="molecule type" value="Genomic_DNA"/>
</dbReference>
<comment type="caution">
    <text evidence="18">The sequence shown here is derived from an EMBL/GenBank/DDBJ whole genome shotgun (WGS) entry which is preliminary data.</text>
</comment>
<dbReference type="Pfam" id="PF17854">
    <property type="entry name" value="FtsK_alpha"/>
    <property type="match status" value="1"/>
</dbReference>
<feature type="transmembrane region" description="Helical" evidence="16">
    <location>
        <begin position="106"/>
        <end position="128"/>
    </location>
</feature>
<dbReference type="PROSITE" id="PS50901">
    <property type="entry name" value="FTSK"/>
    <property type="match status" value="1"/>
</dbReference>
<dbReference type="InterPro" id="IPR002543">
    <property type="entry name" value="FtsK_dom"/>
</dbReference>
<evidence type="ECO:0000256" key="12">
    <source>
        <dbReference type="ARBA" id="ARBA00023306"/>
    </source>
</evidence>
<dbReference type="Proteomes" id="UP000178534">
    <property type="component" value="Unassembled WGS sequence"/>
</dbReference>
<dbReference type="InterPro" id="IPR036388">
    <property type="entry name" value="WH-like_DNA-bd_sf"/>
</dbReference>
<evidence type="ECO:0000256" key="10">
    <source>
        <dbReference type="ARBA" id="ARBA00023125"/>
    </source>
</evidence>
<organism evidence="18 19">
    <name type="scientific">Candidatus Lloydbacteria bacterium RIFCSPLOWO2_01_FULL_50_20</name>
    <dbReference type="NCBI Taxonomy" id="1798665"/>
    <lineage>
        <taxon>Bacteria</taxon>
        <taxon>Candidatus Lloydiibacteriota</taxon>
    </lineage>
</organism>
<feature type="domain" description="FtsK" evidence="17">
    <location>
        <begin position="404"/>
        <end position="616"/>
    </location>
</feature>
<feature type="region of interest" description="Disordered" evidence="15">
    <location>
        <begin position="747"/>
        <end position="778"/>
    </location>
</feature>
<dbReference type="InterPro" id="IPR050206">
    <property type="entry name" value="FtsK/SpoIIIE/SftA"/>
</dbReference>
<dbReference type="SUPFAM" id="SSF52540">
    <property type="entry name" value="P-loop containing nucleoside triphosphate hydrolases"/>
    <property type="match status" value="1"/>
</dbReference>
<dbReference type="InterPro" id="IPR003593">
    <property type="entry name" value="AAA+_ATPase"/>
</dbReference>
<dbReference type="GO" id="GO:0005886">
    <property type="term" value="C:plasma membrane"/>
    <property type="evidence" value="ECO:0007669"/>
    <property type="project" value="UniProtKB-SubCell"/>
</dbReference>
<evidence type="ECO:0000256" key="16">
    <source>
        <dbReference type="SAM" id="Phobius"/>
    </source>
</evidence>
<evidence type="ECO:0000256" key="9">
    <source>
        <dbReference type="ARBA" id="ARBA00022989"/>
    </source>
</evidence>
<feature type="compositionally biased region" description="Basic and acidic residues" evidence="15">
    <location>
        <begin position="16"/>
        <end position="25"/>
    </location>
</feature>
<evidence type="ECO:0000256" key="11">
    <source>
        <dbReference type="ARBA" id="ARBA00023136"/>
    </source>
</evidence>
<evidence type="ECO:0000256" key="13">
    <source>
        <dbReference type="ARBA" id="ARBA00025923"/>
    </source>
</evidence>
<dbReference type="PANTHER" id="PTHR22683">
    <property type="entry name" value="SPORULATION PROTEIN RELATED"/>
    <property type="match status" value="1"/>
</dbReference>
<keyword evidence="6 14" id="KW-0547">Nucleotide-binding</keyword>
<evidence type="ECO:0000256" key="15">
    <source>
        <dbReference type="SAM" id="MobiDB-lite"/>
    </source>
</evidence>
<comment type="similarity">
    <text evidence="2">Belongs to the FtsK/SpoIIIE/SftA family.</text>
</comment>
<feature type="compositionally biased region" description="Acidic residues" evidence="15">
    <location>
        <begin position="206"/>
        <end position="242"/>
    </location>
</feature>
<feature type="region of interest" description="Disordered" evidence="15">
    <location>
        <begin position="200"/>
        <end position="257"/>
    </location>
</feature>
<gene>
    <name evidence="18" type="ORF">A2942_03695</name>
</gene>
<accession>A0A1G2DEA2</accession>
<dbReference type="Gene3D" id="3.40.50.300">
    <property type="entry name" value="P-loop containing nucleotide triphosphate hydrolases"/>
    <property type="match status" value="1"/>
</dbReference>
<feature type="compositionally biased region" description="Basic residues" evidence="15">
    <location>
        <begin position="1"/>
        <end position="10"/>
    </location>
</feature>
<evidence type="ECO:0000256" key="5">
    <source>
        <dbReference type="ARBA" id="ARBA00022692"/>
    </source>
</evidence>
<dbReference type="Gene3D" id="1.10.10.10">
    <property type="entry name" value="Winged helix-like DNA-binding domain superfamily/Winged helix DNA-binding domain"/>
    <property type="match status" value="1"/>
</dbReference>
<feature type="binding site" evidence="14">
    <location>
        <begin position="422"/>
        <end position="429"/>
    </location>
    <ligand>
        <name>ATP</name>
        <dbReference type="ChEBI" id="CHEBI:30616"/>
    </ligand>
</feature>
<evidence type="ECO:0000313" key="18">
    <source>
        <dbReference type="EMBL" id="OGZ11190.1"/>
    </source>
</evidence>
<dbReference type="Pfam" id="PF01580">
    <property type="entry name" value="FtsK_SpoIIIE"/>
    <property type="match status" value="1"/>
</dbReference>
<feature type="transmembrane region" description="Helical" evidence="16">
    <location>
        <begin position="72"/>
        <end position="99"/>
    </location>
</feature>
<dbReference type="GO" id="GO:0007059">
    <property type="term" value="P:chromosome segregation"/>
    <property type="evidence" value="ECO:0007669"/>
    <property type="project" value="UniProtKB-KW"/>
</dbReference>
<dbReference type="GO" id="GO:0003677">
    <property type="term" value="F:DNA binding"/>
    <property type="evidence" value="ECO:0007669"/>
    <property type="project" value="UniProtKB-KW"/>
</dbReference>
<feature type="region of interest" description="Disordered" evidence="15">
    <location>
        <begin position="1"/>
        <end position="29"/>
    </location>
</feature>
<comment type="subcellular location">
    <subcellularLocation>
        <location evidence="1">Cell membrane</location>
        <topology evidence="1">Multi-pass membrane protein</topology>
    </subcellularLocation>
</comment>
<protein>
    <recommendedName>
        <fullName evidence="17">FtsK domain-containing protein</fullName>
    </recommendedName>
</protein>
<dbReference type="AlphaFoldDB" id="A0A1G2DEA2"/>
<feature type="compositionally biased region" description="Basic and acidic residues" evidence="15">
    <location>
        <begin position="756"/>
        <end position="772"/>
    </location>
</feature>
<keyword evidence="7" id="KW-0159">Chromosome partition</keyword>
<dbReference type="InterPro" id="IPR041027">
    <property type="entry name" value="FtsK_alpha"/>
</dbReference>
<name>A0A1G2DEA2_9BACT</name>
<keyword evidence="8 14" id="KW-0067">ATP-binding</keyword>
<evidence type="ECO:0000313" key="19">
    <source>
        <dbReference type="Proteomes" id="UP000178534"/>
    </source>
</evidence>
<evidence type="ECO:0000256" key="14">
    <source>
        <dbReference type="PROSITE-ProRule" id="PRU00289"/>
    </source>
</evidence>
<evidence type="ECO:0000256" key="7">
    <source>
        <dbReference type="ARBA" id="ARBA00022829"/>
    </source>
</evidence>
<evidence type="ECO:0000256" key="8">
    <source>
        <dbReference type="ARBA" id="ARBA00022840"/>
    </source>
</evidence>
<dbReference type="Gene3D" id="3.30.980.40">
    <property type="match status" value="1"/>
</dbReference>
<dbReference type="PANTHER" id="PTHR22683:SF41">
    <property type="entry name" value="DNA TRANSLOCASE FTSK"/>
    <property type="match status" value="1"/>
</dbReference>
<sequence length="778" mass="85689">MGKKHKRRHGIGNTRENGRRERGGDGTRAQSGFWSGLRKETRGSIIGIFFILIAVILVLASQGESGLLGGKIYAVAHFFFGIGYYLLPLLFVILGINFLRAGGHNITLPALVAGPFFILSALGLLALFDHTRGIDGLGGFVGYYAMSAIVSLFAPLVTGIFFTALFLVSILILFDTPLHLGFMFSFFKFWKKKEPSEDIASPYNDYAEEEDEETYDDDEEEEPAEDTAEYPDAEETEEEDIEPTILQPLSREKKEKTGTSPFRFNSLLHSAYIPPPLSLLSGDKGKPGYGDIKANANIIKRTFQNFGIHVEMDEVSVGPSITRYALKPAEGVRLIKITALQHDLELALAAAPIRIEAPIPGKSLVGIEMPNSVKSTVGLGTLLGEAAWSGNPNPLLVPLGKGISGIVQFMNIAKMPHVMVAGATGSGKSVSMHTMITSLLYRNSPEQLRFIMIDPKRVELTSYNGIPHLLTPVITEAKKAILTLKWATKEMDRRYDVLQEMKCRDIDSYHKSIMRPALERYERQKAEGKFSGDEEPELPELMPYIIVIIDELADIMVAYPRELESAIVRLAQMSRAVGIHLVLSTQRPSVNIITGLIKANIPARIALQVASQIDSRTILDMAGAENLLGAGDMLFLSAEMPKPIRLQSAFISESEVKSVVKFLKDHYDGTLGDELNISNTENRNAYFDAIPEEALTQSDDDADDEKYEEAKELVISSGKASTSFLQRRLGLGYARAARMMDILEERGVVGPGSGAKPRDVLIRANDTEGFGREEEDQS</sequence>
<dbReference type="SMART" id="SM00843">
    <property type="entry name" value="Ftsk_gamma"/>
    <property type="match status" value="1"/>
</dbReference>
<keyword evidence="9 16" id="KW-1133">Transmembrane helix</keyword>
<proteinExistence type="inferred from homology"/>